<gene>
    <name evidence="1" type="ORF">SAMN05443639_106220</name>
</gene>
<dbReference type="NCBIfam" id="NF040657">
    <property type="entry name" value="immun_SitI3"/>
    <property type="match status" value="1"/>
</dbReference>
<dbReference type="AlphaFoldDB" id="A0A1I0IQM6"/>
<evidence type="ECO:0000313" key="1">
    <source>
        <dbReference type="EMBL" id="SET99520.1"/>
    </source>
</evidence>
<organism evidence="1 2">
    <name type="scientific">Stigmatella erecta</name>
    <dbReference type="NCBI Taxonomy" id="83460"/>
    <lineage>
        <taxon>Bacteria</taxon>
        <taxon>Pseudomonadati</taxon>
        <taxon>Myxococcota</taxon>
        <taxon>Myxococcia</taxon>
        <taxon>Myxococcales</taxon>
        <taxon>Cystobacterineae</taxon>
        <taxon>Archangiaceae</taxon>
        <taxon>Stigmatella</taxon>
    </lineage>
</organism>
<evidence type="ECO:0000313" key="2">
    <source>
        <dbReference type="Proteomes" id="UP000199181"/>
    </source>
</evidence>
<accession>A0A1I0IQM6</accession>
<sequence length="154" mass="16703">MSLDYRFSIASALEAQELLKLALAELHLTPEERLTSEGEPMETQGPGFLVSAGPTSALEKAILQEGLSIEPTAALSFSIDKFSDRARAVTAMLQAGLAVLRHVPGDAGLVFNGETVLLLRQGGHLFLDARTGLWTPERLKLVNMPYTQKDFPVL</sequence>
<dbReference type="InterPro" id="IPR049799">
    <property type="entry name" value="SitI3-like"/>
</dbReference>
<keyword evidence="2" id="KW-1185">Reference proteome</keyword>
<dbReference type="EMBL" id="FOIJ01000006">
    <property type="protein sequence ID" value="SET99520.1"/>
    <property type="molecule type" value="Genomic_DNA"/>
</dbReference>
<reference evidence="2" key="1">
    <citation type="submission" date="2016-10" db="EMBL/GenBank/DDBJ databases">
        <authorList>
            <person name="Varghese N."/>
            <person name="Submissions S."/>
        </authorList>
    </citation>
    <scope>NUCLEOTIDE SEQUENCE [LARGE SCALE GENOMIC DNA]</scope>
    <source>
        <strain evidence="2">DSM 16858</strain>
    </source>
</reference>
<protein>
    <submittedName>
        <fullName evidence="1">Uncharacterized protein</fullName>
    </submittedName>
</protein>
<dbReference type="Proteomes" id="UP000199181">
    <property type="component" value="Unassembled WGS sequence"/>
</dbReference>
<proteinExistence type="predicted"/>
<name>A0A1I0IQM6_9BACT</name>
<dbReference type="RefSeq" id="WP_093520427.1">
    <property type="nucleotide sequence ID" value="NZ_FOIJ01000006.1"/>
</dbReference>